<gene>
    <name evidence="1" type="ORF">BT96DRAFT_621603</name>
</gene>
<dbReference type="EMBL" id="ML769451">
    <property type="protein sequence ID" value="KAE9401016.1"/>
    <property type="molecule type" value="Genomic_DNA"/>
</dbReference>
<keyword evidence="2" id="KW-1185">Reference proteome</keyword>
<dbReference type="InterPro" id="IPR036047">
    <property type="entry name" value="F-box-like_dom_sf"/>
</dbReference>
<dbReference type="OrthoDB" id="3357519at2759"/>
<dbReference type="Proteomes" id="UP000799118">
    <property type="component" value="Unassembled WGS sequence"/>
</dbReference>
<dbReference type="AlphaFoldDB" id="A0A6A4HSB2"/>
<evidence type="ECO:0000313" key="1">
    <source>
        <dbReference type="EMBL" id="KAE9401016.1"/>
    </source>
</evidence>
<sequence length="119" mass="13653">MRQKDAKVLERDSILDILSPIRRAPVEILSEILELSCLPENGIFTADFDLIRHAFYSLSSVCVAWRNAAHSTPRIWSKICLSVYMHEMVLLKLGLDMVGIKDWIARSQGLPLDVYLDYF</sequence>
<name>A0A6A4HSB2_9AGAR</name>
<accession>A0A6A4HSB2</accession>
<reference evidence="1" key="1">
    <citation type="journal article" date="2019" name="Environ. Microbiol.">
        <title>Fungal ecological strategies reflected in gene transcription - a case study of two litter decomposers.</title>
        <authorList>
            <person name="Barbi F."/>
            <person name="Kohler A."/>
            <person name="Barry K."/>
            <person name="Baskaran P."/>
            <person name="Daum C."/>
            <person name="Fauchery L."/>
            <person name="Ihrmark K."/>
            <person name="Kuo A."/>
            <person name="LaButti K."/>
            <person name="Lipzen A."/>
            <person name="Morin E."/>
            <person name="Grigoriev I.V."/>
            <person name="Henrissat B."/>
            <person name="Lindahl B."/>
            <person name="Martin F."/>
        </authorList>
    </citation>
    <scope>NUCLEOTIDE SEQUENCE</scope>
    <source>
        <strain evidence="1">JB14</strain>
    </source>
</reference>
<evidence type="ECO:0000313" key="2">
    <source>
        <dbReference type="Proteomes" id="UP000799118"/>
    </source>
</evidence>
<protein>
    <submittedName>
        <fullName evidence="1">Uncharacterized protein</fullName>
    </submittedName>
</protein>
<proteinExistence type="predicted"/>
<dbReference type="SUPFAM" id="SSF81383">
    <property type="entry name" value="F-box domain"/>
    <property type="match status" value="1"/>
</dbReference>
<organism evidence="1 2">
    <name type="scientific">Gymnopus androsaceus JB14</name>
    <dbReference type="NCBI Taxonomy" id="1447944"/>
    <lineage>
        <taxon>Eukaryota</taxon>
        <taxon>Fungi</taxon>
        <taxon>Dikarya</taxon>
        <taxon>Basidiomycota</taxon>
        <taxon>Agaricomycotina</taxon>
        <taxon>Agaricomycetes</taxon>
        <taxon>Agaricomycetidae</taxon>
        <taxon>Agaricales</taxon>
        <taxon>Marasmiineae</taxon>
        <taxon>Omphalotaceae</taxon>
        <taxon>Gymnopus</taxon>
    </lineage>
</organism>